<protein>
    <recommendedName>
        <fullName evidence="3">AbiV family abortive infection protein</fullName>
    </recommendedName>
</protein>
<sequence length="222" mass="24329">MKDISVVSLTTLAAEALANAEALLHEASTLLSANHYARAYFLAVASIEEVGKAAIAFNAAGRNLSDQKVAKAIRNKLLDHKSKIISAFASSLHLTNKKNLSEAIEATMGLISDLRRGREPSMYTEILMDGSVRKPSEIVRPVAARDTVRLAQHCLIRAQSYIPNSQPPRASAANDFFYTQSTAKLQEIMGQEQFSGFYTDRIDVGLHDLEEAIYAFVNRSAD</sequence>
<dbReference type="Proteomes" id="UP000238261">
    <property type="component" value="Unassembled WGS sequence"/>
</dbReference>
<proteinExistence type="predicted"/>
<comment type="caution">
    <text evidence="1">The sequence shown here is derived from an EMBL/GenBank/DDBJ whole genome shotgun (WGS) entry which is preliminary data.</text>
</comment>
<evidence type="ECO:0008006" key="3">
    <source>
        <dbReference type="Google" id="ProtNLM"/>
    </source>
</evidence>
<accession>A0A2S7EV31</accession>
<reference evidence="2" key="1">
    <citation type="submission" date="2016-08" db="EMBL/GenBank/DDBJ databases">
        <authorList>
            <person name="Merda D."/>
            <person name="Briand M."/>
            <person name="Taghouti G."/>
            <person name="Carrere S."/>
            <person name="Gouzy J."/>
            <person name="Portier P."/>
            <person name="Jacques M.-A."/>
            <person name="Fischer-Le Saux M."/>
        </authorList>
    </citation>
    <scope>NUCLEOTIDE SEQUENCE [LARGE SCALE GENOMIC DNA]</scope>
    <source>
        <strain evidence="2">CFBP1156</strain>
    </source>
</reference>
<dbReference type="NCBIfam" id="TIGR04498">
    <property type="entry name" value="AbiV_defense"/>
    <property type="match status" value="1"/>
</dbReference>
<name>A0A2S7EV31_9XANT</name>
<dbReference type="AlphaFoldDB" id="A0A2S7EV31"/>
<keyword evidence="2" id="KW-1185">Reference proteome</keyword>
<evidence type="ECO:0000313" key="2">
    <source>
        <dbReference type="Proteomes" id="UP000238261"/>
    </source>
</evidence>
<dbReference type="InterPro" id="IPR030987">
    <property type="entry name" value="AbiV"/>
</dbReference>
<organism evidence="1 2">
    <name type="scientific">Xanthomonas hyacinthi</name>
    <dbReference type="NCBI Taxonomy" id="56455"/>
    <lineage>
        <taxon>Bacteria</taxon>
        <taxon>Pseudomonadati</taxon>
        <taxon>Pseudomonadota</taxon>
        <taxon>Gammaproteobacteria</taxon>
        <taxon>Lysobacterales</taxon>
        <taxon>Lysobacteraceae</taxon>
        <taxon>Xanthomonas</taxon>
    </lineage>
</organism>
<dbReference type="OrthoDB" id="6381278at2"/>
<evidence type="ECO:0000313" key="1">
    <source>
        <dbReference type="EMBL" id="PPU96990.1"/>
    </source>
</evidence>
<gene>
    <name evidence="1" type="ORF">XhyaCFBP1156_12745</name>
</gene>
<dbReference type="Pfam" id="PF18728">
    <property type="entry name" value="HEPN_AbiV"/>
    <property type="match status" value="1"/>
</dbReference>
<dbReference type="RefSeq" id="WP_046978411.1">
    <property type="nucleotide sequence ID" value="NZ_CP043476.1"/>
</dbReference>
<dbReference type="EMBL" id="MDEG01000011">
    <property type="protein sequence ID" value="PPU96990.1"/>
    <property type="molecule type" value="Genomic_DNA"/>
</dbReference>